<sequence>MYGLLLLSIIVILIYYYYPSKSFVMNGLADISRLPQSTFFSYVNISSRIHFSESQGVLYVPLANQVPHFGSIKSMMIRGNHRHKDAENSIQDEVLILLDGQFQVRIGDVDENKYEDHRFDIGKNGIVALKFAAQKCHAVKNLGKETSWFASYYVKSKEIITPPVDHQSCKRMLLT</sequence>
<protein>
    <submittedName>
        <fullName evidence="1">Uncharacterized protein</fullName>
    </submittedName>
</protein>
<organism evidence="1 2">
    <name type="scientific">Adineta ricciae</name>
    <name type="common">Rotifer</name>
    <dbReference type="NCBI Taxonomy" id="249248"/>
    <lineage>
        <taxon>Eukaryota</taxon>
        <taxon>Metazoa</taxon>
        <taxon>Spiralia</taxon>
        <taxon>Gnathifera</taxon>
        <taxon>Rotifera</taxon>
        <taxon>Eurotatoria</taxon>
        <taxon>Bdelloidea</taxon>
        <taxon>Adinetida</taxon>
        <taxon>Adinetidae</taxon>
        <taxon>Adineta</taxon>
    </lineage>
</organism>
<dbReference type="Proteomes" id="UP000663828">
    <property type="component" value="Unassembled WGS sequence"/>
</dbReference>
<dbReference type="AlphaFoldDB" id="A0A815WUR4"/>
<dbReference type="Gene3D" id="2.60.120.10">
    <property type="entry name" value="Jelly Rolls"/>
    <property type="match status" value="1"/>
</dbReference>
<gene>
    <name evidence="1" type="ORF">XAT740_LOCUS42482</name>
</gene>
<dbReference type="InterPro" id="IPR014710">
    <property type="entry name" value="RmlC-like_jellyroll"/>
</dbReference>
<dbReference type="InterPro" id="IPR011051">
    <property type="entry name" value="RmlC_Cupin_sf"/>
</dbReference>
<evidence type="ECO:0000313" key="2">
    <source>
        <dbReference type="Proteomes" id="UP000663828"/>
    </source>
</evidence>
<accession>A0A815WUR4</accession>
<comment type="caution">
    <text evidence="1">The sequence shown here is derived from an EMBL/GenBank/DDBJ whole genome shotgun (WGS) entry which is preliminary data.</text>
</comment>
<proteinExistence type="predicted"/>
<reference evidence="1" key="1">
    <citation type="submission" date="2021-02" db="EMBL/GenBank/DDBJ databases">
        <authorList>
            <person name="Nowell W R."/>
        </authorList>
    </citation>
    <scope>NUCLEOTIDE SEQUENCE</scope>
</reference>
<name>A0A815WUR4_ADIRI</name>
<dbReference type="EMBL" id="CAJNOR010005102">
    <property type="protein sequence ID" value="CAF1545381.1"/>
    <property type="molecule type" value="Genomic_DNA"/>
</dbReference>
<keyword evidence="2" id="KW-1185">Reference proteome</keyword>
<evidence type="ECO:0000313" key="1">
    <source>
        <dbReference type="EMBL" id="CAF1545381.1"/>
    </source>
</evidence>
<dbReference type="SUPFAM" id="SSF51182">
    <property type="entry name" value="RmlC-like cupins"/>
    <property type="match status" value="1"/>
</dbReference>